<dbReference type="EMBL" id="AP022314">
    <property type="protein sequence ID" value="BBU23850.1"/>
    <property type="molecule type" value="Genomic_DNA"/>
</dbReference>
<dbReference type="AlphaFoldDB" id="A0AAD1H441"/>
<name>A0AAD1H441_MYCXE</name>
<dbReference type="Gene3D" id="1.10.287.110">
    <property type="entry name" value="DnaJ domain"/>
    <property type="match status" value="1"/>
</dbReference>
<evidence type="ECO:0000313" key="3">
    <source>
        <dbReference type="EMBL" id="BBU23850.1"/>
    </source>
</evidence>
<feature type="domain" description="J" evidence="2">
    <location>
        <begin position="26"/>
        <end position="93"/>
    </location>
</feature>
<dbReference type="PRINTS" id="PR00625">
    <property type="entry name" value="JDOMAIN"/>
</dbReference>
<dbReference type="SMART" id="SM00271">
    <property type="entry name" value="DnaJ"/>
    <property type="match status" value="1"/>
</dbReference>
<dbReference type="Proteomes" id="UP000464624">
    <property type="component" value="Chromosome"/>
</dbReference>
<evidence type="ECO:0000256" key="1">
    <source>
        <dbReference type="ARBA" id="ARBA00023186"/>
    </source>
</evidence>
<evidence type="ECO:0000259" key="2">
    <source>
        <dbReference type="PROSITE" id="PS50076"/>
    </source>
</evidence>
<dbReference type="GO" id="GO:0051082">
    <property type="term" value="F:unfolded protein binding"/>
    <property type="evidence" value="ECO:0007669"/>
    <property type="project" value="TreeGrafter"/>
</dbReference>
<dbReference type="GO" id="GO:0005737">
    <property type="term" value="C:cytoplasm"/>
    <property type="evidence" value="ECO:0007669"/>
    <property type="project" value="TreeGrafter"/>
</dbReference>
<dbReference type="InterPro" id="IPR001623">
    <property type="entry name" value="DnaJ_domain"/>
</dbReference>
<organism evidence="3 4">
    <name type="scientific">Mycobacterium xenopi</name>
    <dbReference type="NCBI Taxonomy" id="1789"/>
    <lineage>
        <taxon>Bacteria</taxon>
        <taxon>Bacillati</taxon>
        <taxon>Actinomycetota</taxon>
        <taxon>Actinomycetes</taxon>
        <taxon>Mycobacteriales</taxon>
        <taxon>Mycobacteriaceae</taxon>
        <taxon>Mycobacterium</taxon>
    </lineage>
</organism>
<protein>
    <recommendedName>
        <fullName evidence="2">J domain-containing protein</fullName>
    </recommendedName>
</protein>
<keyword evidence="1" id="KW-0143">Chaperone</keyword>
<dbReference type="RefSeq" id="WP_416349013.1">
    <property type="nucleotide sequence ID" value="NZ_JAQGFX010000004.1"/>
</dbReference>
<dbReference type="GO" id="GO:0042026">
    <property type="term" value="P:protein refolding"/>
    <property type="evidence" value="ECO:0007669"/>
    <property type="project" value="TreeGrafter"/>
</dbReference>
<dbReference type="InterPro" id="IPR036869">
    <property type="entry name" value="J_dom_sf"/>
</dbReference>
<dbReference type="KEGG" id="mxe:MYXE_36400"/>
<proteinExistence type="predicted"/>
<dbReference type="CDD" id="cd06257">
    <property type="entry name" value="DnaJ"/>
    <property type="match status" value="1"/>
</dbReference>
<evidence type="ECO:0000313" key="4">
    <source>
        <dbReference type="Proteomes" id="UP000464624"/>
    </source>
</evidence>
<accession>A0AAD1H441</accession>
<dbReference type="SUPFAM" id="SSF46565">
    <property type="entry name" value="Chaperone J-domain"/>
    <property type="match status" value="1"/>
</dbReference>
<dbReference type="Pfam" id="PF00226">
    <property type="entry name" value="DnaJ"/>
    <property type="match status" value="1"/>
</dbReference>
<dbReference type="PANTHER" id="PTHR43096:SF52">
    <property type="entry name" value="DNAJ HOMOLOG 1, MITOCHONDRIAL-RELATED"/>
    <property type="match status" value="1"/>
</dbReference>
<dbReference type="PANTHER" id="PTHR43096">
    <property type="entry name" value="DNAJ HOMOLOG 1, MITOCHONDRIAL-RELATED"/>
    <property type="match status" value="1"/>
</dbReference>
<gene>
    <name evidence="3" type="ORF">MYXE_36400</name>
</gene>
<reference evidence="3 4" key="1">
    <citation type="submission" date="2019-12" db="EMBL/GenBank/DDBJ databases">
        <title>Complete genome sequence of Mycolicibacterium xenopi str. JCM15661T.</title>
        <authorList>
            <person name="Yoshida M."/>
            <person name="Fukano H."/>
            <person name="Asakura T."/>
            <person name="Hoshino Y."/>
        </authorList>
    </citation>
    <scope>NUCLEOTIDE SEQUENCE [LARGE SCALE GENOMIC DNA]</scope>
    <source>
        <strain evidence="3 4">JCM 15661T</strain>
    </source>
</reference>
<dbReference type="PROSITE" id="PS50076">
    <property type="entry name" value="DNAJ_2"/>
    <property type="match status" value="1"/>
</dbReference>
<sequence length="143" mass="16128">MAPEGVPTLPCLRRGGGKTRLPMMTDPYAVLGVSPTASQDEITHAYRRELRANHPDLRPADSNSGADERLRQILAAYALLRDPRRRSDYDRTYLAHKGEPYVAHKRSPRVTHNSAPPVEVPVVNIGFPDRRPPLRVGPVRWHR</sequence>